<dbReference type="FunFam" id="2.30.30.40:FF:000119">
    <property type="entry name" value="1-phosphatidylinositol 4,5-bisphosphate phosphodiesterase gamma"/>
    <property type="match status" value="1"/>
</dbReference>
<dbReference type="PROSITE" id="PS50002">
    <property type="entry name" value="SH3"/>
    <property type="match status" value="1"/>
</dbReference>
<dbReference type="SUPFAM" id="SSF55550">
    <property type="entry name" value="SH2 domain"/>
    <property type="match status" value="2"/>
</dbReference>
<reference evidence="8" key="2">
    <citation type="submission" date="2025-09" db="UniProtKB">
        <authorList>
            <consortium name="Ensembl"/>
        </authorList>
    </citation>
    <scope>IDENTIFICATION</scope>
</reference>
<dbReference type="InterPro" id="IPR000980">
    <property type="entry name" value="SH2"/>
</dbReference>
<evidence type="ECO:0000256" key="3">
    <source>
        <dbReference type="PROSITE-ProRule" id="PRU00191"/>
    </source>
</evidence>
<feature type="domain" description="SH3" evidence="6">
    <location>
        <begin position="191"/>
        <end position="251"/>
    </location>
</feature>
<dbReference type="SMART" id="SM00252">
    <property type="entry name" value="SH2"/>
    <property type="match status" value="1"/>
</dbReference>
<dbReference type="Ensembl" id="ENSPMAT00000009471.1">
    <property type="protein sequence ID" value="ENSPMAP00000009431.1"/>
    <property type="gene ID" value="ENSPMAG00000008568.1"/>
</dbReference>
<name>S4RW41_PETMA</name>
<dbReference type="GeneTree" id="ENSGT00940000157517"/>
<organism evidence="8">
    <name type="scientific">Petromyzon marinus</name>
    <name type="common">Sea lamprey</name>
    <dbReference type="NCBI Taxonomy" id="7757"/>
    <lineage>
        <taxon>Eukaryota</taxon>
        <taxon>Metazoa</taxon>
        <taxon>Chordata</taxon>
        <taxon>Craniata</taxon>
        <taxon>Vertebrata</taxon>
        <taxon>Cyclostomata</taxon>
        <taxon>Hyperoartia</taxon>
        <taxon>Petromyzontiformes</taxon>
        <taxon>Petromyzontidae</taxon>
        <taxon>Petromyzon</taxon>
    </lineage>
</organism>
<dbReference type="GO" id="GO:0035591">
    <property type="term" value="F:signaling adaptor activity"/>
    <property type="evidence" value="ECO:0007669"/>
    <property type="project" value="TreeGrafter"/>
</dbReference>
<dbReference type="PROSITE" id="PS50001">
    <property type="entry name" value="SH2"/>
    <property type="match status" value="1"/>
</dbReference>
<dbReference type="OMA" id="KEMERTW"/>
<dbReference type="CDD" id="cd00275">
    <property type="entry name" value="C2_PLC_like"/>
    <property type="match status" value="1"/>
</dbReference>
<evidence type="ECO:0000256" key="1">
    <source>
        <dbReference type="ARBA" id="ARBA00022443"/>
    </source>
</evidence>
<dbReference type="CDD" id="cd11825">
    <property type="entry name" value="SH3_PLCgamma"/>
    <property type="match status" value="1"/>
</dbReference>
<keyword evidence="2 3" id="KW-0727">SH2 domain</keyword>
<dbReference type="CDD" id="cd09932">
    <property type="entry name" value="SH2_C-SH2_PLC_gamma_like"/>
    <property type="match status" value="1"/>
</dbReference>
<dbReference type="PRINTS" id="PR00401">
    <property type="entry name" value="SH2DOMAIN"/>
</dbReference>
<dbReference type="SUPFAM" id="SSF50044">
    <property type="entry name" value="SH3-domain"/>
    <property type="match status" value="1"/>
</dbReference>
<dbReference type="GO" id="GO:0030971">
    <property type="term" value="F:receptor tyrosine kinase binding"/>
    <property type="evidence" value="ECO:0007669"/>
    <property type="project" value="TreeGrafter"/>
</dbReference>
<dbReference type="PANTHER" id="PTHR19969:SF19">
    <property type="entry name" value="SH2 DOMAIN-CONTAINING PROTEIN"/>
    <property type="match status" value="1"/>
</dbReference>
<evidence type="ECO:0000259" key="5">
    <source>
        <dbReference type="PROSITE" id="PS50001"/>
    </source>
</evidence>
<dbReference type="PROSITE" id="PS50004">
    <property type="entry name" value="C2"/>
    <property type="match status" value="1"/>
</dbReference>
<dbReference type="PANTHER" id="PTHR19969">
    <property type="entry name" value="SH2-SH3 ADAPTOR PROTEIN-RELATED"/>
    <property type="match status" value="1"/>
</dbReference>
<dbReference type="Pfam" id="PF00018">
    <property type="entry name" value="SH3_1"/>
    <property type="match status" value="1"/>
</dbReference>
<evidence type="ECO:0000256" key="4">
    <source>
        <dbReference type="PROSITE-ProRule" id="PRU00192"/>
    </source>
</evidence>
<accession>S4RW41</accession>
<dbReference type="SMART" id="SM00326">
    <property type="entry name" value="SH3"/>
    <property type="match status" value="1"/>
</dbReference>
<dbReference type="HOGENOM" id="CLU_002738_5_2_1"/>
<dbReference type="Pfam" id="PF00017">
    <property type="entry name" value="SH2"/>
    <property type="match status" value="1"/>
</dbReference>
<dbReference type="InterPro" id="IPR035023">
    <property type="entry name" value="PLC-gamma_C-SH2"/>
</dbReference>
<dbReference type="Gene3D" id="2.30.29.30">
    <property type="entry name" value="Pleckstrin-homology domain (PH domain)/Phosphotyrosine-binding domain (PTB)"/>
    <property type="match status" value="1"/>
</dbReference>
<feature type="domain" description="SH2" evidence="5">
    <location>
        <begin position="68"/>
        <end position="157"/>
    </location>
</feature>
<reference evidence="8" key="1">
    <citation type="submission" date="2025-08" db="UniProtKB">
        <authorList>
            <consortium name="Ensembl"/>
        </authorList>
    </citation>
    <scope>IDENTIFICATION</scope>
</reference>
<proteinExistence type="predicted"/>
<dbReference type="InterPro" id="IPR000008">
    <property type="entry name" value="C2_dom"/>
</dbReference>
<dbReference type="FunFam" id="3.30.505.10:FF:000009">
    <property type="entry name" value="1-phosphatidylinositol 4,5-bisphosphate phosphodiesterase gamma"/>
    <property type="match status" value="1"/>
</dbReference>
<evidence type="ECO:0000259" key="6">
    <source>
        <dbReference type="PROSITE" id="PS50002"/>
    </source>
</evidence>
<dbReference type="GO" id="GO:0016477">
    <property type="term" value="P:cell migration"/>
    <property type="evidence" value="ECO:0007669"/>
    <property type="project" value="TreeGrafter"/>
</dbReference>
<sequence length="587" mass="67065">GRVQHCRIHSQRDVNGDVVSYSLLEHLPFDSLYNLVAYYRQVPLRWKELEMQLSEPVPQPNGHEKKDWYHSGMSRGEAEFMLMRVPHDGAFLVRKRSEPGSFAITFRSEGKIKHCRVQQEGRLFLLGSSAEFESLVELVSYYEKQPLYRKTRLRYPINEETLQKLGTEMADFNSLYRSDSLYVTANNTTKPAGIMVKTLYDYQTERSDELSFLRNAIIRNVDKQDESWWKGDYGGKKQLWFPSNYVEEVANPLAQQEETDGSNPLGSLQKGTIDIPTTHITIHQQGKGSQRCVFTIEAKVMQPVVRPLDEAVTSQEELFSWVTKDGAITLFGTASASCDESRAVQESRRRNVALQMSELVVYCRPVPFDCAGDTDMWRLPFAILLIATVIPKSLMLQHHNPYLQYLPVTITFIKSLGQPQDNTREHSEVIIAEHSHKFNASKPFVWPHEPRSSRSISNPFVEVEICGAEFDSNKFKTEVAFSRVFSCFLVCALSLVRPPPHHPTHPTADNGLSPTWAVRSIIFDVLFPELTFLRFVVYEEDIFSDSNFLAQATFPVRGLKTGFRSVPLKNGYNEDIELASLLIHINI</sequence>
<dbReference type="GO" id="GO:0007167">
    <property type="term" value="P:enzyme-linked receptor protein signaling pathway"/>
    <property type="evidence" value="ECO:0007669"/>
    <property type="project" value="TreeGrafter"/>
</dbReference>
<dbReference type="PRINTS" id="PR00452">
    <property type="entry name" value="SH3DOMAIN"/>
</dbReference>
<dbReference type="Gene3D" id="2.60.40.150">
    <property type="entry name" value="C2 domain"/>
    <property type="match status" value="1"/>
</dbReference>
<dbReference type="InterPro" id="IPR011993">
    <property type="entry name" value="PH-like_dom_sf"/>
</dbReference>
<feature type="domain" description="C2" evidence="7">
    <location>
        <begin position="415"/>
        <end position="570"/>
    </location>
</feature>
<dbReference type="AlphaFoldDB" id="S4RW41"/>
<protein>
    <submittedName>
        <fullName evidence="8">Uncharacterized protein</fullName>
    </submittedName>
</protein>
<dbReference type="Gene3D" id="2.30.30.40">
    <property type="entry name" value="SH3 Domains"/>
    <property type="match status" value="1"/>
</dbReference>
<evidence type="ECO:0000259" key="7">
    <source>
        <dbReference type="PROSITE" id="PS50004"/>
    </source>
</evidence>
<dbReference type="InterPro" id="IPR035892">
    <property type="entry name" value="C2_domain_sf"/>
</dbReference>
<dbReference type="SUPFAM" id="SSF49562">
    <property type="entry name" value="C2 domain (Calcium/lipid-binding domain, CaLB)"/>
    <property type="match status" value="1"/>
</dbReference>
<dbReference type="GO" id="GO:0005737">
    <property type="term" value="C:cytoplasm"/>
    <property type="evidence" value="ECO:0007669"/>
    <property type="project" value="TreeGrafter"/>
</dbReference>
<dbReference type="STRING" id="7757.ENSPMAP00000009431"/>
<keyword evidence="1 4" id="KW-0728">SH3 domain</keyword>
<dbReference type="Gene3D" id="3.30.505.10">
    <property type="entry name" value="SH2 domain"/>
    <property type="match status" value="2"/>
</dbReference>
<dbReference type="InterPro" id="IPR036860">
    <property type="entry name" value="SH2_dom_sf"/>
</dbReference>
<evidence type="ECO:0000313" key="8">
    <source>
        <dbReference type="Ensembl" id="ENSPMAP00000009431.1"/>
    </source>
</evidence>
<dbReference type="InterPro" id="IPR036028">
    <property type="entry name" value="SH3-like_dom_sf"/>
</dbReference>
<dbReference type="InterPro" id="IPR001452">
    <property type="entry name" value="SH3_domain"/>
</dbReference>
<dbReference type="Pfam" id="PF00168">
    <property type="entry name" value="C2"/>
    <property type="match status" value="1"/>
</dbReference>
<evidence type="ECO:0000256" key="2">
    <source>
        <dbReference type="ARBA" id="ARBA00022999"/>
    </source>
</evidence>
<dbReference type="InterPro" id="IPR051184">
    <property type="entry name" value="Tyrosine-phos_adapter"/>
</dbReference>